<evidence type="ECO:0000256" key="1">
    <source>
        <dbReference type="ARBA" id="ARBA00004173"/>
    </source>
</evidence>
<evidence type="ECO:0000256" key="3">
    <source>
        <dbReference type="SAM" id="MobiDB-lite"/>
    </source>
</evidence>
<evidence type="ECO:0000313" key="4">
    <source>
        <dbReference type="EMBL" id="CCH41869.1"/>
    </source>
</evidence>
<accession>K0KK78</accession>
<dbReference type="AlphaFoldDB" id="K0KK78"/>
<comment type="caution">
    <text evidence="4">The sequence shown here is derived from an EMBL/GenBank/DDBJ whole genome shotgun (WGS) entry which is preliminary data.</text>
</comment>
<sequence length="254" mass="29031">MFQVSKRSITSPFKPSIIHPWIRYSSSSSSSSNPSSTSPDVSQTKESNELDNDHTNETINTSMDTDLKASISTLNHTSNIEQTTTTTTTTTTTSPIITKTRKRSYKSSKPFQKKVPTSFNIPYVATTQHLDYSKITQDLFYQKFRPLLTPIKDQKKFNSLSTTLTPSEPKNNKAYWNTSVCDQEQFQDLNCVPKFIGDGMKAWKKPGPPGNEIRIWSRDDGNMKISNKVKKILIKLNENDKKKITAYRYYQDFK</sequence>
<dbReference type="EMBL" id="CAIF01000029">
    <property type="protein sequence ID" value="CCH41869.1"/>
    <property type="molecule type" value="Genomic_DNA"/>
</dbReference>
<dbReference type="InParanoid" id="K0KK78"/>
<protein>
    <submittedName>
        <fullName evidence="4">Uncharacterized protein</fullName>
    </submittedName>
</protein>
<reference evidence="4 5" key="1">
    <citation type="journal article" date="2012" name="Eukaryot. Cell">
        <title>Draft genome sequence of Wickerhamomyces ciferrii NRRL Y-1031 F-60-10.</title>
        <authorList>
            <person name="Schneider J."/>
            <person name="Andrea H."/>
            <person name="Blom J."/>
            <person name="Jaenicke S."/>
            <person name="Ruckert C."/>
            <person name="Schorsch C."/>
            <person name="Szczepanowski R."/>
            <person name="Farwick M."/>
            <person name="Goesmann A."/>
            <person name="Puhler A."/>
            <person name="Schaffer S."/>
            <person name="Tauch A."/>
            <person name="Kohler T."/>
            <person name="Brinkrolf K."/>
        </authorList>
    </citation>
    <scope>NUCLEOTIDE SEQUENCE [LARGE SCALE GENOMIC DNA]</scope>
    <source>
        <strain evidence="5">ATCC 14091 / BCRC 22168 / CBS 111 / JCM 3599 / NBRC 0793 / NRRL Y-1031 F-60-10</strain>
    </source>
</reference>
<evidence type="ECO:0000313" key="5">
    <source>
        <dbReference type="Proteomes" id="UP000009328"/>
    </source>
</evidence>
<keyword evidence="5" id="KW-1185">Reference proteome</keyword>
<evidence type="ECO:0000256" key="2">
    <source>
        <dbReference type="ARBA" id="ARBA00023128"/>
    </source>
</evidence>
<name>K0KK78_WICCF</name>
<feature type="compositionally biased region" description="Low complexity" evidence="3">
    <location>
        <begin position="25"/>
        <end position="38"/>
    </location>
</feature>
<dbReference type="GO" id="GO:0005739">
    <property type="term" value="C:mitochondrion"/>
    <property type="evidence" value="ECO:0007669"/>
    <property type="project" value="UniProtKB-SubCell"/>
</dbReference>
<dbReference type="InterPro" id="IPR014804">
    <property type="entry name" value="Pet20-like"/>
</dbReference>
<feature type="region of interest" description="Disordered" evidence="3">
    <location>
        <begin position="79"/>
        <end position="111"/>
    </location>
</feature>
<keyword evidence="2" id="KW-0496">Mitochondrion</keyword>
<feature type="region of interest" description="Disordered" evidence="3">
    <location>
        <begin position="24"/>
        <end position="60"/>
    </location>
</feature>
<dbReference type="Pfam" id="PF08692">
    <property type="entry name" value="Pet20"/>
    <property type="match status" value="1"/>
</dbReference>
<feature type="compositionally biased region" description="Basic and acidic residues" evidence="3">
    <location>
        <begin position="46"/>
        <end position="56"/>
    </location>
</feature>
<proteinExistence type="predicted"/>
<gene>
    <name evidence="4" type="ORF">BN7_1408</name>
</gene>
<comment type="subcellular location">
    <subcellularLocation>
        <location evidence="1">Mitochondrion</location>
    </subcellularLocation>
</comment>
<dbReference type="HOGENOM" id="CLU_1095001_0_0_1"/>
<organism evidence="4 5">
    <name type="scientific">Wickerhamomyces ciferrii (strain ATCC 14091 / BCRC 22168 / CBS 111 / JCM 3599 / NBRC 0793 / NRRL Y-1031 F-60-10)</name>
    <name type="common">Yeast</name>
    <name type="synonym">Pichia ciferrii</name>
    <dbReference type="NCBI Taxonomy" id="1206466"/>
    <lineage>
        <taxon>Eukaryota</taxon>
        <taxon>Fungi</taxon>
        <taxon>Dikarya</taxon>
        <taxon>Ascomycota</taxon>
        <taxon>Saccharomycotina</taxon>
        <taxon>Saccharomycetes</taxon>
        <taxon>Phaffomycetales</taxon>
        <taxon>Wickerhamomycetaceae</taxon>
        <taxon>Wickerhamomyces</taxon>
    </lineage>
</organism>
<dbReference type="Proteomes" id="UP000009328">
    <property type="component" value="Unassembled WGS sequence"/>
</dbReference>
<feature type="compositionally biased region" description="Low complexity" evidence="3">
    <location>
        <begin position="83"/>
        <end position="93"/>
    </location>
</feature>